<evidence type="ECO:0000313" key="4">
    <source>
        <dbReference type="Proteomes" id="UP001612741"/>
    </source>
</evidence>
<dbReference type="EMBL" id="JBITGY010000002">
    <property type="protein sequence ID" value="MFI6497204.1"/>
    <property type="molecule type" value="Genomic_DNA"/>
</dbReference>
<feature type="compositionally biased region" description="Polar residues" evidence="1">
    <location>
        <begin position="103"/>
        <end position="112"/>
    </location>
</feature>
<feature type="transmembrane region" description="Helical" evidence="2">
    <location>
        <begin position="120"/>
        <end position="139"/>
    </location>
</feature>
<keyword evidence="2" id="KW-0812">Transmembrane</keyword>
<keyword evidence="2" id="KW-0472">Membrane</keyword>
<sequence length="182" mass="19796">MPVSLLQRALLKKLQGADRERDELVRLTLESLAEIPEVLPGRNGELFLESLAEAQRALPDWNDELWEEAYERASAPADADDVDAEGVPIRVTESLDPDASASGPLTSPPQSGVTRRKKRLLVQIQTFVVVFIALSGLVAANEDRADKLGPYLGGSALTIAYFCAVSVGKAYDKLYPSEEGEE</sequence>
<comment type="caution">
    <text evidence="3">The sequence shown here is derived from an EMBL/GenBank/DDBJ whole genome shotgun (WGS) entry which is preliminary data.</text>
</comment>
<dbReference type="RefSeq" id="WP_397079888.1">
    <property type="nucleotide sequence ID" value="NZ_JBITGY010000002.1"/>
</dbReference>
<gene>
    <name evidence="3" type="ORF">ACIBG2_07475</name>
</gene>
<protein>
    <recommendedName>
        <fullName evidence="5">Transmembrane protein</fullName>
    </recommendedName>
</protein>
<feature type="transmembrane region" description="Helical" evidence="2">
    <location>
        <begin position="151"/>
        <end position="171"/>
    </location>
</feature>
<evidence type="ECO:0000256" key="1">
    <source>
        <dbReference type="SAM" id="MobiDB-lite"/>
    </source>
</evidence>
<keyword evidence="4" id="KW-1185">Reference proteome</keyword>
<evidence type="ECO:0008006" key="5">
    <source>
        <dbReference type="Google" id="ProtNLM"/>
    </source>
</evidence>
<keyword evidence="2" id="KW-1133">Transmembrane helix</keyword>
<proteinExistence type="predicted"/>
<accession>A0ABW7YPG0</accession>
<reference evidence="3 4" key="1">
    <citation type="submission" date="2024-10" db="EMBL/GenBank/DDBJ databases">
        <title>The Natural Products Discovery Center: Release of the First 8490 Sequenced Strains for Exploring Actinobacteria Biosynthetic Diversity.</title>
        <authorList>
            <person name="Kalkreuter E."/>
            <person name="Kautsar S.A."/>
            <person name="Yang D."/>
            <person name="Bader C.D."/>
            <person name="Teijaro C.N."/>
            <person name="Fluegel L."/>
            <person name="Davis C.M."/>
            <person name="Simpson J.R."/>
            <person name="Lauterbach L."/>
            <person name="Steele A.D."/>
            <person name="Gui C."/>
            <person name="Meng S."/>
            <person name="Li G."/>
            <person name="Viehrig K."/>
            <person name="Ye F."/>
            <person name="Su P."/>
            <person name="Kiefer A.F."/>
            <person name="Nichols A."/>
            <person name="Cepeda A.J."/>
            <person name="Yan W."/>
            <person name="Fan B."/>
            <person name="Jiang Y."/>
            <person name="Adhikari A."/>
            <person name="Zheng C.-J."/>
            <person name="Schuster L."/>
            <person name="Cowan T.M."/>
            <person name="Smanski M.J."/>
            <person name="Chevrette M.G."/>
            <person name="De Carvalho L.P.S."/>
            <person name="Shen B."/>
        </authorList>
    </citation>
    <scope>NUCLEOTIDE SEQUENCE [LARGE SCALE GENOMIC DNA]</scope>
    <source>
        <strain evidence="3 4">NPDC050545</strain>
    </source>
</reference>
<organism evidence="3 4">
    <name type="scientific">Nonomuraea typhae</name>
    <dbReference type="NCBI Taxonomy" id="2603600"/>
    <lineage>
        <taxon>Bacteria</taxon>
        <taxon>Bacillati</taxon>
        <taxon>Actinomycetota</taxon>
        <taxon>Actinomycetes</taxon>
        <taxon>Streptosporangiales</taxon>
        <taxon>Streptosporangiaceae</taxon>
        <taxon>Nonomuraea</taxon>
    </lineage>
</organism>
<feature type="region of interest" description="Disordered" evidence="1">
    <location>
        <begin position="93"/>
        <end position="112"/>
    </location>
</feature>
<name>A0ABW7YPG0_9ACTN</name>
<evidence type="ECO:0000313" key="3">
    <source>
        <dbReference type="EMBL" id="MFI6497204.1"/>
    </source>
</evidence>
<dbReference type="Proteomes" id="UP001612741">
    <property type="component" value="Unassembled WGS sequence"/>
</dbReference>
<evidence type="ECO:0000256" key="2">
    <source>
        <dbReference type="SAM" id="Phobius"/>
    </source>
</evidence>